<reference evidence="1 2" key="1">
    <citation type="submission" date="2015-03" db="EMBL/GenBank/DDBJ databases">
        <title>Draft genome sequence of Elstera litoralis.</title>
        <authorList>
            <person name="Rahalkar M.C."/>
            <person name="Dhakephalkar P.K."/>
            <person name="Pore S.D."/>
            <person name="Arora P."/>
            <person name="Kapse N.G."/>
            <person name="Pandit P.S."/>
        </authorList>
    </citation>
    <scope>NUCLEOTIDE SEQUENCE [LARGE SCALE GENOMIC DNA]</scope>
    <source>
        <strain evidence="1 2">Dia-1</strain>
    </source>
</reference>
<proteinExistence type="predicted"/>
<protein>
    <submittedName>
        <fullName evidence="1">Uncharacterized protein</fullName>
    </submittedName>
</protein>
<dbReference type="AlphaFoldDB" id="A0A0F3IW28"/>
<keyword evidence="2" id="KW-1185">Reference proteome</keyword>
<accession>A0A0F3IW28</accession>
<dbReference type="EMBL" id="LAJY01000051">
    <property type="protein sequence ID" value="KJV10748.1"/>
    <property type="molecule type" value="Genomic_DNA"/>
</dbReference>
<evidence type="ECO:0000313" key="2">
    <source>
        <dbReference type="Proteomes" id="UP000033774"/>
    </source>
</evidence>
<dbReference type="Proteomes" id="UP000033774">
    <property type="component" value="Unassembled WGS sequence"/>
</dbReference>
<organism evidence="1 2">
    <name type="scientific">Elstera litoralis</name>
    <dbReference type="NCBI Taxonomy" id="552518"/>
    <lineage>
        <taxon>Bacteria</taxon>
        <taxon>Pseudomonadati</taxon>
        <taxon>Pseudomonadota</taxon>
        <taxon>Alphaproteobacteria</taxon>
        <taxon>Rhodospirillales</taxon>
        <taxon>Rhodospirillaceae</taxon>
        <taxon>Elstera</taxon>
    </lineage>
</organism>
<name>A0A0F3IW28_9PROT</name>
<dbReference type="RefSeq" id="WP_045774534.1">
    <property type="nucleotide sequence ID" value="NZ_LAJY01000051.1"/>
</dbReference>
<comment type="caution">
    <text evidence="1">The sequence shown here is derived from an EMBL/GenBank/DDBJ whole genome shotgun (WGS) entry which is preliminary data.</text>
</comment>
<evidence type="ECO:0000313" key="1">
    <source>
        <dbReference type="EMBL" id="KJV10748.1"/>
    </source>
</evidence>
<sequence>MSQLLHLFRGSVVLPSPLLTPVALPERIVCPTNSPERLLLTAIFSPQGTPDPACVITAYVQTQLGEGQFFDIAAFSFAATGETRSFNLSASAPITTATQLLKNALPPGTSVNGVLGRQYSCIVLVTGGYPAGSELEISGQFA</sequence>
<gene>
    <name evidence="1" type="ORF">VZ95_02845</name>
</gene>